<feature type="region of interest" description="Disordered" evidence="1">
    <location>
        <begin position="480"/>
        <end position="550"/>
    </location>
</feature>
<feature type="transmembrane region" description="Helical" evidence="2">
    <location>
        <begin position="292"/>
        <end position="311"/>
    </location>
</feature>
<proteinExistence type="predicted"/>
<reference evidence="3" key="1">
    <citation type="journal article" date="2014" name="Nat. Commun.">
        <title>Multiple recent horizontal transfers of a large genomic region in cheese making fungi.</title>
        <authorList>
            <person name="Cheeseman K."/>
            <person name="Ropars J."/>
            <person name="Renault P."/>
            <person name="Dupont J."/>
            <person name="Gouzy J."/>
            <person name="Branca A."/>
            <person name="Abraham A.L."/>
            <person name="Ceppi M."/>
            <person name="Conseiller E."/>
            <person name="Debuchy R."/>
            <person name="Malagnac F."/>
            <person name="Goarin A."/>
            <person name="Silar P."/>
            <person name="Lacoste S."/>
            <person name="Sallet E."/>
            <person name="Bensimon A."/>
            <person name="Giraud T."/>
            <person name="Brygoo Y."/>
        </authorList>
    </citation>
    <scope>NUCLEOTIDE SEQUENCE [LARGE SCALE GENOMIC DNA]</scope>
    <source>
        <strain evidence="3">FM164</strain>
    </source>
</reference>
<keyword evidence="2" id="KW-0812">Transmembrane</keyword>
<dbReference type="AlphaFoldDB" id="W6QED3"/>
<dbReference type="STRING" id="1365484.W6QED3"/>
<evidence type="ECO:0000313" key="4">
    <source>
        <dbReference type="Proteomes" id="UP000030686"/>
    </source>
</evidence>
<feature type="transmembrane region" description="Helical" evidence="2">
    <location>
        <begin position="108"/>
        <end position="126"/>
    </location>
</feature>
<keyword evidence="2" id="KW-0472">Membrane</keyword>
<accession>W6QED3</accession>
<feature type="region of interest" description="Disordered" evidence="1">
    <location>
        <begin position="571"/>
        <end position="595"/>
    </location>
</feature>
<name>W6QED3_PENRF</name>
<dbReference type="OrthoDB" id="3021074at2759"/>
<gene>
    <name evidence="3" type="ORF">PROQFM164_S01g001758</name>
</gene>
<evidence type="ECO:0000313" key="3">
    <source>
        <dbReference type="EMBL" id="CDM27947.1"/>
    </source>
</evidence>
<feature type="compositionally biased region" description="Polar residues" evidence="1">
    <location>
        <begin position="483"/>
        <end position="505"/>
    </location>
</feature>
<feature type="transmembrane region" description="Helical" evidence="2">
    <location>
        <begin position="227"/>
        <end position="248"/>
    </location>
</feature>
<feature type="transmembrane region" description="Helical" evidence="2">
    <location>
        <begin position="138"/>
        <end position="158"/>
    </location>
</feature>
<evidence type="ECO:0000256" key="1">
    <source>
        <dbReference type="SAM" id="MobiDB-lite"/>
    </source>
</evidence>
<keyword evidence="2" id="KW-1133">Transmembrane helix</keyword>
<organism evidence="3 4">
    <name type="scientific">Penicillium roqueforti (strain FM164)</name>
    <dbReference type="NCBI Taxonomy" id="1365484"/>
    <lineage>
        <taxon>Eukaryota</taxon>
        <taxon>Fungi</taxon>
        <taxon>Dikarya</taxon>
        <taxon>Ascomycota</taxon>
        <taxon>Pezizomycotina</taxon>
        <taxon>Eurotiomycetes</taxon>
        <taxon>Eurotiomycetidae</taxon>
        <taxon>Eurotiales</taxon>
        <taxon>Aspergillaceae</taxon>
        <taxon>Penicillium</taxon>
    </lineage>
</organism>
<evidence type="ECO:0000256" key="2">
    <source>
        <dbReference type="SAM" id="Phobius"/>
    </source>
</evidence>
<dbReference type="EMBL" id="HG792015">
    <property type="protein sequence ID" value="CDM27947.1"/>
    <property type="molecule type" value="Genomic_DNA"/>
</dbReference>
<dbReference type="OMA" id="GATINHM"/>
<feature type="transmembrane region" description="Helical" evidence="2">
    <location>
        <begin position="74"/>
        <end position="96"/>
    </location>
</feature>
<feature type="transmembrane region" description="Helical" evidence="2">
    <location>
        <begin position="331"/>
        <end position="352"/>
    </location>
</feature>
<feature type="compositionally biased region" description="Polar residues" evidence="1">
    <location>
        <begin position="571"/>
        <end position="591"/>
    </location>
</feature>
<dbReference type="Proteomes" id="UP000030686">
    <property type="component" value="Unassembled WGS sequence"/>
</dbReference>
<sequence>MPAIPIVTSFLEQVLVHRATAPPPNVTVSATSASLQVVCAWPISGQYGPGTRVLYYVLIAACVVARKVEWIRNACLAAVLLFPAIAALHGIVLAALHVDGAVDMDVYGAFQLCAIGILTAPATVRLSRTYFNNPGRNIIFLWTVLLLAGLVSLIVEFMRLKPTTCPDDDPASIFWASTGGKKGGVFKYDSNCSLACTPENGPVSPLRLDAANNIYVIPVPHELTFNATTLIAAACCIPAILSLIFMWIKILDDNWEKFSNGRQKQKPDDFILGTNGATINHMTGITDRISKWLSLIEIPVFAAAVLAILVKGEMNFWSKQMRYQTEPIQSIGQWAPIVGTVLAVLGSLYMLLSADMEAAGQEDDQQEEIIVGKSPNYDSTVSYAGSSSAQDSRTIAERQDSDIEMTTIRRPTTNQTTTTQSQHDLGRRKVARFFNAASAIMTAKAHNQIKKTGFNPEAKTNYPEIPGEIYRNSYLPDHKAHYQRSSTPDNRSRAESFTSRRNSVDNGEGSSGPRSTTRHSVPAPAVSRPRSRQAHSNSLPGGGLFETSTLQCPPATLGGWQRQLSPFDTMSISRSRTPSISEVSPTNSSPGPQFLPEIVVSAHEGS</sequence>
<protein>
    <submittedName>
        <fullName evidence="3">Genomic scaffold, ProqFM164S01</fullName>
    </submittedName>
</protein>
<keyword evidence="4" id="KW-1185">Reference proteome</keyword>